<reference evidence="2 3" key="1">
    <citation type="submission" date="2018-09" db="EMBL/GenBank/DDBJ databases">
        <title>Metagenome Assembled Genomes from an Advanced Water Purification Facility.</title>
        <authorList>
            <person name="Stamps B.W."/>
            <person name="Spear J.R."/>
        </authorList>
    </citation>
    <scope>NUCLEOTIDE SEQUENCE [LARGE SCALE GENOMIC DNA]</scope>
    <source>
        <strain evidence="2">Bin_63_2</strain>
    </source>
</reference>
<dbReference type="EMBL" id="SSDS01000041">
    <property type="protein sequence ID" value="TXG77590.1"/>
    <property type="molecule type" value="Genomic_DNA"/>
</dbReference>
<gene>
    <name evidence="2" type="ORF">E6Q11_02355</name>
</gene>
<organism evidence="2 3">
    <name type="scientific">Candidatus Dojkabacteria bacterium</name>
    <dbReference type="NCBI Taxonomy" id="2099670"/>
    <lineage>
        <taxon>Bacteria</taxon>
        <taxon>Candidatus Dojkabacteria</taxon>
    </lineage>
</organism>
<protein>
    <submittedName>
        <fullName evidence="2">Uncharacterized protein</fullName>
    </submittedName>
</protein>
<sequence>MGKIFKPEIQAPAPPPPPPSPVGADPAEAAKTQKAMEDAASAERKARGRAATLLTGGEGVEDPATISKRMLLGS</sequence>
<proteinExistence type="predicted"/>
<feature type="compositionally biased region" description="Pro residues" evidence="1">
    <location>
        <begin position="12"/>
        <end position="21"/>
    </location>
</feature>
<evidence type="ECO:0000313" key="3">
    <source>
        <dbReference type="Proteomes" id="UP000321026"/>
    </source>
</evidence>
<comment type="caution">
    <text evidence="2">The sequence shown here is derived from an EMBL/GenBank/DDBJ whole genome shotgun (WGS) entry which is preliminary data.</text>
</comment>
<feature type="compositionally biased region" description="Basic and acidic residues" evidence="1">
    <location>
        <begin position="34"/>
        <end position="45"/>
    </location>
</feature>
<evidence type="ECO:0000313" key="2">
    <source>
        <dbReference type="EMBL" id="TXG77590.1"/>
    </source>
</evidence>
<evidence type="ECO:0000256" key="1">
    <source>
        <dbReference type="SAM" id="MobiDB-lite"/>
    </source>
</evidence>
<feature type="region of interest" description="Disordered" evidence="1">
    <location>
        <begin position="1"/>
        <end position="74"/>
    </location>
</feature>
<dbReference type="Proteomes" id="UP000321026">
    <property type="component" value="Unassembled WGS sequence"/>
</dbReference>
<dbReference type="AlphaFoldDB" id="A0A5C7J7S2"/>
<name>A0A5C7J7S2_9BACT</name>
<accession>A0A5C7J7S2</accession>